<evidence type="ECO:0000256" key="10">
    <source>
        <dbReference type="SAM" id="SignalP"/>
    </source>
</evidence>
<dbReference type="PROSITE" id="PS52016">
    <property type="entry name" value="TONB_DEPENDENT_REC_3"/>
    <property type="match status" value="1"/>
</dbReference>
<comment type="subcellular location">
    <subcellularLocation>
        <location evidence="1 8">Cell outer membrane</location>
        <topology evidence="1 8">Multi-pass membrane protein</topology>
    </subcellularLocation>
</comment>
<dbReference type="SUPFAM" id="SSF56935">
    <property type="entry name" value="Porins"/>
    <property type="match status" value="1"/>
</dbReference>
<dbReference type="Gene3D" id="2.170.130.10">
    <property type="entry name" value="TonB-dependent receptor, plug domain"/>
    <property type="match status" value="1"/>
</dbReference>
<comment type="similarity">
    <text evidence="8 9">Belongs to the TonB-dependent receptor family.</text>
</comment>
<feature type="signal peptide" evidence="10">
    <location>
        <begin position="1"/>
        <end position="27"/>
    </location>
</feature>
<evidence type="ECO:0000256" key="6">
    <source>
        <dbReference type="ARBA" id="ARBA00023136"/>
    </source>
</evidence>
<organism evidence="13 14">
    <name type="scientific">Ohtaekwangia kribbensis</name>
    <dbReference type="NCBI Taxonomy" id="688913"/>
    <lineage>
        <taxon>Bacteria</taxon>
        <taxon>Pseudomonadati</taxon>
        <taxon>Bacteroidota</taxon>
        <taxon>Cytophagia</taxon>
        <taxon>Cytophagales</taxon>
        <taxon>Fulvivirgaceae</taxon>
        <taxon>Ohtaekwangia</taxon>
    </lineage>
</organism>
<dbReference type="Pfam" id="PF07715">
    <property type="entry name" value="Plug"/>
    <property type="match status" value="1"/>
</dbReference>
<evidence type="ECO:0000256" key="8">
    <source>
        <dbReference type="PROSITE-ProRule" id="PRU01360"/>
    </source>
</evidence>
<protein>
    <submittedName>
        <fullName evidence="13">SusC/RagA family TonB-linked outer membrane protein</fullName>
    </submittedName>
</protein>
<reference evidence="14" key="1">
    <citation type="journal article" date="2019" name="Int. J. Syst. Evol. Microbiol.">
        <title>The Global Catalogue of Microorganisms (GCM) 10K type strain sequencing project: providing services to taxonomists for standard genome sequencing and annotation.</title>
        <authorList>
            <consortium name="The Broad Institute Genomics Platform"/>
            <consortium name="The Broad Institute Genome Sequencing Center for Infectious Disease"/>
            <person name="Wu L."/>
            <person name="Ma J."/>
        </authorList>
    </citation>
    <scope>NUCLEOTIDE SEQUENCE [LARGE SCALE GENOMIC DNA]</scope>
    <source>
        <strain evidence="14">CCUG 58938</strain>
    </source>
</reference>
<evidence type="ECO:0000259" key="11">
    <source>
        <dbReference type="Pfam" id="PF00593"/>
    </source>
</evidence>
<dbReference type="InterPro" id="IPR037066">
    <property type="entry name" value="Plug_dom_sf"/>
</dbReference>
<keyword evidence="2 8" id="KW-0813">Transport</keyword>
<sequence>MKETFTKQVFRLTLYIVLLTAANNVFAQQTVRGTVLSEADEGMPGVNVVLKGTTTGTTTDSNGRFSISVPGPEAVLVVSFVGYNTEEITVGSQSQVDVKLTPDIASLQEVVVIGYGTQRKQDVTTAVAQVKPDEFVPGAVRNAGELLRGKVAGLTLSTSSGDPDAGTEILLRGITSIYGSSSPLVLVDGYPGDMNSISPNDIESIDVLKDASASAIYGTRGKNGVILITTKKAKAGLQPTIEYSGYVATERFNRKAKFMNASDVRARIGEGLIDGAYDKGSSTDWLDEISRAPINHFHNISLRSGTERTQYAVNASYQLADGMFLASDNEEFKLRMDVTQYLIADKLKMNVNVLKGLQKYGGFNGWTYRQALIRNPTSSVKEADGNWSEEPAQFQYENPLALIKEQIYDNKSQWTWLTGSVSYFPVDNLELKIVGSQHQWSNETGTYQTKKHISNVRDSKNGVAYIENSAVVENYLDLTADYTKTIGLHRITGLLGYSYIDYANTASSISNFDFPTDNFSYHSIEQGRALRQGLSGSGVDSYKADWKLIGFFGRVGYGFNDKYNLLASLRYEGSSRFGADNKWGLFPSISAGWTISNEAFLSDVAVINMLKLRVGYGRTGSISTDPYASLTRYAYSSSQFYFNGKDWVSILQPVANPNPDLGWETNIEYNFGLDFSLLQNRVSGTIDYYDRTLEDLVFDYPVPVPPNLVGTTRANAATMTNRGVEIALNIIPVQSGKFEWSTNFNYSLNKNKLTSLSNDKFKVENDFFYAGYTGDPIQLSTHKIQEGKAIGSFFGYKSVGLEEDPDNAGEGKWLVEGANGEIKSIEDVTEDDRQILGNGLPQWYLAWNNYLRYGNFDMSITMRGAFDYQILNFQRMFYENPTIVYNKLNSAYDKIDGLTLASPQSYVSYYIEDGDFWKIDNVTLGYNFNPSNSKAFRKARVYISGSNLATITGYKGIDPEVTRLGLAPGNDDRDKYPTTRTFTLGVNLTF</sequence>
<keyword evidence="14" id="KW-1185">Reference proteome</keyword>
<dbReference type="InterPro" id="IPR039426">
    <property type="entry name" value="TonB-dep_rcpt-like"/>
</dbReference>
<keyword evidence="4 8" id="KW-0812">Transmembrane</keyword>
<proteinExistence type="inferred from homology"/>
<name>A0ABW3K7B2_9BACT</name>
<dbReference type="SUPFAM" id="SSF49464">
    <property type="entry name" value="Carboxypeptidase regulatory domain-like"/>
    <property type="match status" value="1"/>
</dbReference>
<dbReference type="Gene3D" id="2.40.170.20">
    <property type="entry name" value="TonB-dependent receptor, beta-barrel domain"/>
    <property type="match status" value="1"/>
</dbReference>
<dbReference type="InterPro" id="IPR012910">
    <property type="entry name" value="Plug_dom"/>
</dbReference>
<evidence type="ECO:0000256" key="3">
    <source>
        <dbReference type="ARBA" id="ARBA00022452"/>
    </source>
</evidence>
<dbReference type="EMBL" id="JBHTKA010000007">
    <property type="protein sequence ID" value="MFD1001143.1"/>
    <property type="molecule type" value="Genomic_DNA"/>
</dbReference>
<dbReference type="Pfam" id="PF00593">
    <property type="entry name" value="TonB_dep_Rec_b-barrel"/>
    <property type="match status" value="1"/>
</dbReference>
<comment type="caution">
    <text evidence="13">The sequence shown here is derived from an EMBL/GenBank/DDBJ whole genome shotgun (WGS) entry which is preliminary data.</text>
</comment>
<feature type="chain" id="PRO_5045772187" evidence="10">
    <location>
        <begin position="28"/>
        <end position="990"/>
    </location>
</feature>
<dbReference type="NCBIfam" id="TIGR04057">
    <property type="entry name" value="SusC_RagA_signa"/>
    <property type="match status" value="1"/>
</dbReference>
<feature type="domain" description="TonB-dependent receptor-like beta-barrel" evidence="11">
    <location>
        <begin position="409"/>
        <end position="948"/>
    </location>
</feature>
<evidence type="ECO:0000256" key="1">
    <source>
        <dbReference type="ARBA" id="ARBA00004571"/>
    </source>
</evidence>
<dbReference type="InterPro" id="IPR008969">
    <property type="entry name" value="CarboxyPept-like_regulatory"/>
</dbReference>
<keyword evidence="3 8" id="KW-1134">Transmembrane beta strand</keyword>
<evidence type="ECO:0000256" key="2">
    <source>
        <dbReference type="ARBA" id="ARBA00022448"/>
    </source>
</evidence>
<dbReference type="InterPro" id="IPR023996">
    <property type="entry name" value="TonB-dep_OMP_SusC/RagA"/>
</dbReference>
<evidence type="ECO:0000256" key="5">
    <source>
        <dbReference type="ARBA" id="ARBA00023077"/>
    </source>
</evidence>
<keyword evidence="5 9" id="KW-0798">TonB box</keyword>
<dbReference type="RefSeq" id="WP_377580590.1">
    <property type="nucleotide sequence ID" value="NZ_JBHTKA010000007.1"/>
</dbReference>
<evidence type="ECO:0000259" key="12">
    <source>
        <dbReference type="Pfam" id="PF07715"/>
    </source>
</evidence>
<evidence type="ECO:0000256" key="4">
    <source>
        <dbReference type="ARBA" id="ARBA00022692"/>
    </source>
</evidence>
<dbReference type="InterPro" id="IPR023997">
    <property type="entry name" value="TonB-dep_OMP_SusC/RagA_CS"/>
</dbReference>
<evidence type="ECO:0000313" key="13">
    <source>
        <dbReference type="EMBL" id="MFD1001143.1"/>
    </source>
</evidence>
<gene>
    <name evidence="13" type="ORF">ACFQ21_17580</name>
</gene>
<dbReference type="InterPro" id="IPR036942">
    <property type="entry name" value="Beta-barrel_TonB_sf"/>
</dbReference>
<evidence type="ECO:0000256" key="7">
    <source>
        <dbReference type="ARBA" id="ARBA00023237"/>
    </source>
</evidence>
<feature type="domain" description="TonB-dependent receptor plug" evidence="12">
    <location>
        <begin position="120"/>
        <end position="225"/>
    </location>
</feature>
<dbReference type="InterPro" id="IPR000531">
    <property type="entry name" value="Beta-barrel_TonB"/>
</dbReference>
<accession>A0ABW3K7B2</accession>
<keyword evidence="6 8" id="KW-0472">Membrane</keyword>
<dbReference type="NCBIfam" id="TIGR04056">
    <property type="entry name" value="OMP_RagA_SusC"/>
    <property type="match status" value="1"/>
</dbReference>
<dbReference type="Gene3D" id="2.60.40.1120">
    <property type="entry name" value="Carboxypeptidase-like, regulatory domain"/>
    <property type="match status" value="1"/>
</dbReference>
<evidence type="ECO:0000313" key="14">
    <source>
        <dbReference type="Proteomes" id="UP001597112"/>
    </source>
</evidence>
<keyword evidence="7 8" id="KW-0998">Cell outer membrane</keyword>
<dbReference type="Pfam" id="PF13715">
    <property type="entry name" value="CarbopepD_reg_2"/>
    <property type="match status" value="1"/>
</dbReference>
<keyword evidence="10" id="KW-0732">Signal</keyword>
<dbReference type="Proteomes" id="UP001597112">
    <property type="component" value="Unassembled WGS sequence"/>
</dbReference>
<evidence type="ECO:0000256" key="9">
    <source>
        <dbReference type="RuleBase" id="RU003357"/>
    </source>
</evidence>